<feature type="active site" description="N6-AMP-lysine intermediate" evidence="14">
    <location>
        <position position="130"/>
    </location>
</feature>
<evidence type="ECO:0000256" key="13">
    <source>
        <dbReference type="ARBA" id="ARBA00060881"/>
    </source>
</evidence>
<dbReference type="Gene3D" id="1.10.150.20">
    <property type="entry name" value="5' to 3' exonuclease, C-terminal subdomain"/>
    <property type="match status" value="2"/>
</dbReference>
<dbReference type="Gene3D" id="3.30.470.30">
    <property type="entry name" value="DNA ligase/mRNA capping enzyme"/>
    <property type="match status" value="1"/>
</dbReference>
<dbReference type="InterPro" id="IPR013840">
    <property type="entry name" value="DNAligase_N"/>
</dbReference>
<keyword evidence="8 14" id="KW-0862">Zinc</keyword>
<feature type="binding site" evidence="14">
    <location>
        <position position="451"/>
    </location>
    <ligand>
        <name>Zn(2+)</name>
        <dbReference type="ChEBI" id="CHEBI:29105"/>
    </ligand>
</feature>
<evidence type="ECO:0000256" key="9">
    <source>
        <dbReference type="ARBA" id="ARBA00022842"/>
    </source>
</evidence>
<feature type="binding site" evidence="14">
    <location>
        <position position="433"/>
    </location>
    <ligand>
        <name>Zn(2+)</name>
        <dbReference type="ChEBI" id="CHEBI:29105"/>
    </ligand>
</feature>
<dbReference type="PROSITE" id="PS01055">
    <property type="entry name" value="DNA_LIGASE_N1"/>
    <property type="match status" value="1"/>
</dbReference>
<dbReference type="Gene3D" id="1.10.287.610">
    <property type="entry name" value="Helix hairpin bin"/>
    <property type="match status" value="1"/>
</dbReference>
<keyword evidence="6 14" id="KW-0479">Metal-binding</keyword>
<dbReference type="PANTHER" id="PTHR23389">
    <property type="entry name" value="CHROMOSOME TRANSMISSION FIDELITY FACTOR 18"/>
    <property type="match status" value="1"/>
</dbReference>
<dbReference type="SUPFAM" id="SSF50249">
    <property type="entry name" value="Nucleic acid-binding proteins"/>
    <property type="match status" value="1"/>
</dbReference>
<feature type="binding site" evidence="14">
    <location>
        <position position="151"/>
    </location>
    <ligand>
        <name>NAD(+)</name>
        <dbReference type="ChEBI" id="CHEBI:57540"/>
    </ligand>
</feature>
<dbReference type="SUPFAM" id="SSF52113">
    <property type="entry name" value="BRCT domain"/>
    <property type="match status" value="1"/>
</dbReference>
<keyword evidence="10 14" id="KW-0520">NAD</keyword>
<organism evidence="17 18">
    <name type="scientific">Candidatus Uhrbacteria bacterium GW2011_GWD2_52_7</name>
    <dbReference type="NCBI Taxonomy" id="1618989"/>
    <lineage>
        <taxon>Bacteria</taxon>
        <taxon>Candidatus Uhriibacteriota</taxon>
    </lineage>
</organism>
<evidence type="ECO:0000256" key="4">
    <source>
        <dbReference type="ARBA" id="ARBA00022598"/>
    </source>
</evidence>
<evidence type="ECO:0000259" key="16">
    <source>
        <dbReference type="PROSITE" id="PS50172"/>
    </source>
</evidence>
<feature type="binding site" evidence="14">
    <location>
        <position position="202"/>
    </location>
    <ligand>
        <name>NAD(+)</name>
        <dbReference type="ChEBI" id="CHEBI:57540"/>
    </ligand>
</feature>
<dbReference type="GO" id="GO:0006281">
    <property type="term" value="P:DNA repair"/>
    <property type="evidence" value="ECO:0007669"/>
    <property type="project" value="UniProtKB-KW"/>
</dbReference>
<comment type="caution">
    <text evidence="17">The sequence shown here is derived from an EMBL/GenBank/DDBJ whole genome shotgun (WGS) entry which is preliminary data.</text>
</comment>
<dbReference type="InterPro" id="IPR012340">
    <property type="entry name" value="NA-bd_OB-fold"/>
</dbReference>
<evidence type="ECO:0000313" key="17">
    <source>
        <dbReference type="EMBL" id="KKW29301.1"/>
    </source>
</evidence>
<dbReference type="EMBL" id="LCRD01000050">
    <property type="protein sequence ID" value="KKW29301.1"/>
    <property type="molecule type" value="Genomic_DNA"/>
</dbReference>
<dbReference type="Gene3D" id="6.20.10.30">
    <property type="match status" value="1"/>
</dbReference>
<dbReference type="PATRIC" id="fig|1618989.3.peg.702"/>
<dbReference type="SMART" id="SM00278">
    <property type="entry name" value="HhH1"/>
    <property type="match status" value="4"/>
</dbReference>
<dbReference type="FunFam" id="1.10.150.20:FF:000006">
    <property type="entry name" value="DNA ligase"/>
    <property type="match status" value="1"/>
</dbReference>
<dbReference type="SMART" id="SM00532">
    <property type="entry name" value="LIGANc"/>
    <property type="match status" value="1"/>
</dbReference>
<dbReference type="CDD" id="cd17748">
    <property type="entry name" value="BRCT_DNA_ligase_like"/>
    <property type="match status" value="1"/>
</dbReference>
<dbReference type="InterPro" id="IPR010994">
    <property type="entry name" value="RuvA_2-like"/>
</dbReference>
<evidence type="ECO:0000256" key="15">
    <source>
        <dbReference type="SAM" id="Coils"/>
    </source>
</evidence>
<dbReference type="CDD" id="cd00114">
    <property type="entry name" value="LIGANc"/>
    <property type="match status" value="1"/>
</dbReference>
<sequence length="688" mass="74982">MVISLGLGTMLLSGMTKNEAKERIEKLRQLIEHHRYLYHVLDKQEISDAALDALKHELKQLEDQYPDLITADSPTQRVGGVALEKFAKVTHQAPMLSIEDVFSFTEFQEWEARIAKFVDGKSLEYYAMLKIDGLALSLVYEGGTLKSAATRGDGRIGEDVTHNIKTIEAIPLSLRQPSADEFAAIGVAPFDVTRGRFEIRGEVYMPKDAFETLNNERKERGEELFANPRNVAAGSIRQLDPTITATRPLEFFAWRMVSDVGQGTHSVGVEVVKALGYRPSLGRVAKTRADVQAFFDEIGKKRDALNFWIDGVVVRVNDDRVFDSLGIVGKTPRGIVAWKFPAEESTTVVESVDWYVGRTGALTPVATVTPTFIAGTTVTHATLHNADEIERLGLMVGDTVILTKAGDIIPKITRVLPELRSGKETSVPLPSTCPMCGSPVERREGEVALVCTNANCFAVERERVLHAVRAFGIDGLGDKIVEKLLNAKLVNTPPDIFTLTPDELQGVEGFAEVSAKKLADEIAGKKVIDLDAFIVALGIRHVGAETAFSLAQAFGDIDHLVHASKEELLSISDIGEVVADAIVEFFASEYALHVLAEYHKVGVHVNKAKAVKRTLAGLSFVVTGTLESMGRDEVKEKIRLMGGSVVGSVSKKTSYVVVGAEPGSKAQKAQELGVPVLNEAQFLKLLEG</sequence>
<dbReference type="InterPro" id="IPR003583">
    <property type="entry name" value="Hlx-hairpin-Hlx_DNA-bd_motif"/>
</dbReference>
<comment type="function">
    <text evidence="1 14">DNA ligase that catalyzes the formation of phosphodiester linkages between 5'-phosphoryl and 3'-hydroxyl groups in double-stranded DNA using NAD as a coenzyme and as the energy source for the reaction. It is essential for DNA replication and repair of damaged DNA.</text>
</comment>
<dbReference type="InterPro" id="IPR018239">
    <property type="entry name" value="DNA_ligase_AS"/>
</dbReference>
<feature type="coiled-coil region" evidence="15">
    <location>
        <begin position="17"/>
        <end position="71"/>
    </location>
</feature>
<evidence type="ECO:0000313" key="18">
    <source>
        <dbReference type="Proteomes" id="UP000034846"/>
    </source>
</evidence>
<dbReference type="GO" id="GO:0003911">
    <property type="term" value="F:DNA ligase (NAD+) activity"/>
    <property type="evidence" value="ECO:0007669"/>
    <property type="project" value="UniProtKB-UniRule"/>
</dbReference>
<dbReference type="Gene3D" id="3.40.50.10190">
    <property type="entry name" value="BRCT domain"/>
    <property type="match status" value="1"/>
</dbReference>
<feature type="domain" description="BRCT" evidence="16">
    <location>
        <begin position="610"/>
        <end position="688"/>
    </location>
</feature>
<dbReference type="SUPFAM" id="SSF56091">
    <property type="entry name" value="DNA ligase/mRNA capping enzyme, catalytic domain"/>
    <property type="match status" value="1"/>
</dbReference>
<dbReference type="InterPro" id="IPR004150">
    <property type="entry name" value="NAD_DNA_ligase_OB"/>
</dbReference>
<feature type="binding site" evidence="14">
    <location>
        <position position="456"/>
    </location>
    <ligand>
        <name>Zn(2+)</name>
        <dbReference type="ChEBI" id="CHEBI:29105"/>
    </ligand>
</feature>
<dbReference type="AlphaFoldDB" id="A0A0G1XEB9"/>
<dbReference type="EC" id="6.5.1.2" evidence="2 14"/>
<dbReference type="Gene3D" id="2.40.50.140">
    <property type="entry name" value="Nucleic acid-binding proteins"/>
    <property type="match status" value="1"/>
</dbReference>
<dbReference type="FunFam" id="2.40.50.140:FF:000012">
    <property type="entry name" value="DNA ligase"/>
    <property type="match status" value="1"/>
</dbReference>
<evidence type="ECO:0000256" key="10">
    <source>
        <dbReference type="ARBA" id="ARBA00023027"/>
    </source>
</evidence>
<dbReference type="GO" id="GO:0006260">
    <property type="term" value="P:DNA replication"/>
    <property type="evidence" value="ECO:0007669"/>
    <property type="project" value="UniProtKB-KW"/>
</dbReference>
<evidence type="ECO:0000256" key="8">
    <source>
        <dbReference type="ARBA" id="ARBA00022833"/>
    </source>
</evidence>
<evidence type="ECO:0000256" key="5">
    <source>
        <dbReference type="ARBA" id="ARBA00022705"/>
    </source>
</evidence>
<dbReference type="Pfam" id="PF03119">
    <property type="entry name" value="DNA_ligase_ZBD"/>
    <property type="match status" value="1"/>
</dbReference>
<dbReference type="PROSITE" id="PS50172">
    <property type="entry name" value="BRCT"/>
    <property type="match status" value="1"/>
</dbReference>
<keyword evidence="15" id="KW-0175">Coiled coil</keyword>
<dbReference type="Pfam" id="PF14520">
    <property type="entry name" value="HHH_5"/>
    <property type="match status" value="1"/>
</dbReference>
<dbReference type="InterPro" id="IPR036420">
    <property type="entry name" value="BRCT_dom_sf"/>
</dbReference>
<dbReference type="HAMAP" id="MF_01588">
    <property type="entry name" value="DNA_ligase_A"/>
    <property type="match status" value="1"/>
</dbReference>
<dbReference type="Pfam" id="PF01653">
    <property type="entry name" value="DNA_ligase_aden"/>
    <property type="match status" value="1"/>
</dbReference>
<comment type="catalytic activity">
    <reaction evidence="12 14">
        <text>NAD(+) + (deoxyribonucleotide)n-3'-hydroxyl + 5'-phospho-(deoxyribonucleotide)m = (deoxyribonucleotide)n+m + AMP + beta-nicotinamide D-nucleotide.</text>
        <dbReference type="EC" id="6.5.1.2"/>
    </reaction>
</comment>
<dbReference type="InterPro" id="IPR001679">
    <property type="entry name" value="DNA_ligase"/>
</dbReference>
<dbReference type="InterPro" id="IPR004149">
    <property type="entry name" value="Znf_DNAligase_C4"/>
</dbReference>
<accession>A0A0G1XEB9</accession>
<feature type="binding site" evidence="14">
    <location>
        <position position="339"/>
    </location>
    <ligand>
        <name>NAD(+)</name>
        <dbReference type="ChEBI" id="CHEBI:57540"/>
    </ligand>
</feature>
<dbReference type="Pfam" id="PF03120">
    <property type="entry name" value="OB_DNA_ligase"/>
    <property type="match status" value="1"/>
</dbReference>
<dbReference type="InterPro" id="IPR041663">
    <property type="entry name" value="DisA/LigA_HHH"/>
</dbReference>
<evidence type="ECO:0000256" key="1">
    <source>
        <dbReference type="ARBA" id="ARBA00004067"/>
    </source>
</evidence>
<dbReference type="InterPro" id="IPR013839">
    <property type="entry name" value="DNAligase_adenylation"/>
</dbReference>
<evidence type="ECO:0000256" key="2">
    <source>
        <dbReference type="ARBA" id="ARBA00012722"/>
    </source>
</evidence>
<comment type="cofactor">
    <cofactor evidence="14">
        <name>Mg(2+)</name>
        <dbReference type="ChEBI" id="CHEBI:18420"/>
    </cofactor>
    <cofactor evidence="14">
        <name>Mn(2+)</name>
        <dbReference type="ChEBI" id="CHEBI:29035"/>
    </cofactor>
</comment>
<feature type="binding site" evidence="14">
    <location>
        <position position="436"/>
    </location>
    <ligand>
        <name>Zn(2+)</name>
        <dbReference type="ChEBI" id="CHEBI:29105"/>
    </ligand>
</feature>
<keyword evidence="4 14" id="KW-0436">Ligase</keyword>
<protein>
    <recommendedName>
        <fullName evidence="3 14">DNA ligase</fullName>
        <ecNumber evidence="2 14">6.5.1.2</ecNumber>
    </recommendedName>
    <alternativeName>
        <fullName evidence="14">Polydeoxyribonucleotide synthase [NAD(+)]</fullName>
    </alternativeName>
</protein>
<dbReference type="PIRSF" id="PIRSF001604">
    <property type="entry name" value="LigA"/>
    <property type="match status" value="1"/>
</dbReference>
<keyword evidence="7 14" id="KW-0227">DNA damage</keyword>
<evidence type="ECO:0000256" key="14">
    <source>
        <dbReference type="HAMAP-Rule" id="MF_01588"/>
    </source>
</evidence>
<dbReference type="PANTHER" id="PTHR23389:SF9">
    <property type="entry name" value="DNA LIGASE"/>
    <property type="match status" value="1"/>
</dbReference>
<dbReference type="SUPFAM" id="SSF47781">
    <property type="entry name" value="RuvA domain 2-like"/>
    <property type="match status" value="1"/>
</dbReference>
<dbReference type="GO" id="GO:0046872">
    <property type="term" value="F:metal ion binding"/>
    <property type="evidence" value="ECO:0007669"/>
    <property type="project" value="UniProtKB-KW"/>
</dbReference>
<dbReference type="NCBIfam" id="NF005932">
    <property type="entry name" value="PRK07956.1"/>
    <property type="match status" value="1"/>
</dbReference>
<evidence type="ECO:0000256" key="12">
    <source>
        <dbReference type="ARBA" id="ARBA00034005"/>
    </source>
</evidence>
<dbReference type="Pfam" id="PF12826">
    <property type="entry name" value="HHH_2"/>
    <property type="match status" value="1"/>
</dbReference>
<keyword evidence="5 14" id="KW-0235">DNA replication</keyword>
<dbReference type="GO" id="GO:0003677">
    <property type="term" value="F:DNA binding"/>
    <property type="evidence" value="ECO:0007669"/>
    <property type="project" value="InterPro"/>
</dbReference>
<dbReference type="Proteomes" id="UP000034846">
    <property type="component" value="Unassembled WGS sequence"/>
</dbReference>
<dbReference type="Pfam" id="PF00533">
    <property type="entry name" value="BRCT"/>
    <property type="match status" value="1"/>
</dbReference>
<comment type="caution">
    <text evidence="14">Lacks conserved residue(s) required for the propagation of feature annotation.</text>
</comment>
<evidence type="ECO:0000256" key="3">
    <source>
        <dbReference type="ARBA" id="ARBA00013308"/>
    </source>
</evidence>
<proteinExistence type="inferred from homology"/>
<name>A0A0G1XEB9_9BACT</name>
<keyword evidence="9 14" id="KW-0460">Magnesium</keyword>
<evidence type="ECO:0000256" key="6">
    <source>
        <dbReference type="ARBA" id="ARBA00022723"/>
    </source>
</evidence>
<reference evidence="17 18" key="1">
    <citation type="journal article" date="2015" name="Nature">
        <title>rRNA introns, odd ribosomes, and small enigmatic genomes across a large radiation of phyla.</title>
        <authorList>
            <person name="Brown C.T."/>
            <person name="Hug L.A."/>
            <person name="Thomas B.C."/>
            <person name="Sharon I."/>
            <person name="Castelle C.J."/>
            <person name="Singh A."/>
            <person name="Wilkins M.J."/>
            <person name="Williams K.H."/>
            <person name="Banfield J.F."/>
        </authorList>
    </citation>
    <scope>NUCLEOTIDE SEQUENCE [LARGE SCALE GENOMIC DNA]</scope>
</reference>
<feature type="binding site" evidence="14">
    <location>
        <begin position="97"/>
        <end position="98"/>
    </location>
    <ligand>
        <name>NAD(+)</name>
        <dbReference type="ChEBI" id="CHEBI:57540"/>
    </ligand>
</feature>
<comment type="similarity">
    <text evidence="13 14">Belongs to the NAD-dependent DNA ligase family. LigA subfamily.</text>
</comment>
<keyword evidence="14" id="KW-0464">Manganese</keyword>
<gene>
    <name evidence="14" type="primary">ligA</name>
    <name evidence="17" type="ORF">UY72_C0050G0008</name>
</gene>
<keyword evidence="11 14" id="KW-0234">DNA repair</keyword>
<evidence type="ECO:0000256" key="11">
    <source>
        <dbReference type="ARBA" id="ARBA00023204"/>
    </source>
</evidence>
<dbReference type="SMART" id="SM00292">
    <property type="entry name" value="BRCT"/>
    <property type="match status" value="1"/>
</dbReference>
<evidence type="ECO:0000256" key="7">
    <source>
        <dbReference type="ARBA" id="ARBA00022763"/>
    </source>
</evidence>
<dbReference type="InterPro" id="IPR001357">
    <property type="entry name" value="BRCT_dom"/>
</dbReference>
<dbReference type="NCBIfam" id="TIGR00575">
    <property type="entry name" value="dnlj"/>
    <property type="match status" value="1"/>
</dbReference>